<dbReference type="GO" id="GO:0006352">
    <property type="term" value="P:DNA-templated transcription initiation"/>
    <property type="evidence" value="ECO:0007669"/>
    <property type="project" value="InterPro"/>
</dbReference>
<dbReference type="PATRIC" id="fig|189381.12.peg.2208"/>
<comment type="similarity">
    <text evidence="1">Belongs to the sigma-70 factor family. ECF subfamily.</text>
</comment>
<keyword evidence="5" id="KW-0238">DNA-binding</keyword>
<keyword evidence="6" id="KW-0804">Transcription</keyword>
<dbReference type="InterPro" id="IPR039425">
    <property type="entry name" value="RNA_pol_sigma-70-like"/>
</dbReference>
<dbReference type="EMBL" id="LGUE01000004">
    <property type="protein sequence ID" value="KON84566.1"/>
    <property type="molecule type" value="Genomic_DNA"/>
</dbReference>
<dbReference type="STRING" id="189381.GCA_900166615_01692"/>
<keyword evidence="10" id="KW-1185">Reference proteome</keyword>
<organism evidence="9 10">
    <name type="scientific">Rossellomorea marisflavi</name>
    <dbReference type="NCBI Taxonomy" id="189381"/>
    <lineage>
        <taxon>Bacteria</taxon>
        <taxon>Bacillati</taxon>
        <taxon>Bacillota</taxon>
        <taxon>Bacilli</taxon>
        <taxon>Bacillales</taxon>
        <taxon>Bacillaceae</taxon>
        <taxon>Rossellomorea</taxon>
    </lineage>
</organism>
<evidence type="ECO:0000313" key="9">
    <source>
        <dbReference type="EMBL" id="KON84566.1"/>
    </source>
</evidence>
<dbReference type="Gene3D" id="1.10.10.10">
    <property type="entry name" value="Winged helix-like DNA-binding domain superfamily/Winged helix DNA-binding domain"/>
    <property type="match status" value="1"/>
</dbReference>
<comment type="caution">
    <text evidence="9">The sequence shown here is derived from an EMBL/GenBank/DDBJ whole genome shotgun (WGS) entry which is preliminary data.</text>
</comment>
<dbReference type="InterPro" id="IPR013249">
    <property type="entry name" value="RNA_pol_sigma70_r4_t2"/>
</dbReference>
<evidence type="ECO:0000256" key="5">
    <source>
        <dbReference type="ARBA" id="ARBA00023125"/>
    </source>
</evidence>
<dbReference type="AlphaFoldDB" id="A0A0M0G546"/>
<evidence type="ECO:0000256" key="4">
    <source>
        <dbReference type="ARBA" id="ARBA00023082"/>
    </source>
</evidence>
<dbReference type="Proteomes" id="UP000037405">
    <property type="component" value="Unassembled WGS sequence"/>
</dbReference>
<evidence type="ECO:0000259" key="7">
    <source>
        <dbReference type="Pfam" id="PF04542"/>
    </source>
</evidence>
<dbReference type="InterPro" id="IPR036388">
    <property type="entry name" value="WH-like_DNA-bd_sf"/>
</dbReference>
<dbReference type="GO" id="GO:0003677">
    <property type="term" value="F:DNA binding"/>
    <property type="evidence" value="ECO:0007669"/>
    <property type="project" value="UniProtKB-KW"/>
</dbReference>
<dbReference type="SUPFAM" id="SSF88659">
    <property type="entry name" value="Sigma3 and sigma4 domains of RNA polymerase sigma factors"/>
    <property type="match status" value="1"/>
</dbReference>
<evidence type="ECO:0000256" key="6">
    <source>
        <dbReference type="ARBA" id="ARBA00023163"/>
    </source>
</evidence>
<evidence type="ECO:0000313" key="10">
    <source>
        <dbReference type="Proteomes" id="UP000037405"/>
    </source>
</evidence>
<evidence type="ECO:0000256" key="2">
    <source>
        <dbReference type="ARBA" id="ARBA00011344"/>
    </source>
</evidence>
<keyword evidence="3" id="KW-0805">Transcription regulation</keyword>
<name>A0A0M0G546_9BACI</name>
<dbReference type="InterPro" id="IPR013324">
    <property type="entry name" value="RNA_pol_sigma_r3/r4-like"/>
</dbReference>
<accession>A0A0M0G546</accession>
<feature type="domain" description="RNA polymerase sigma factor 70 region 4 type 2" evidence="8">
    <location>
        <begin position="114"/>
        <end position="166"/>
    </location>
</feature>
<dbReference type="PANTHER" id="PTHR43133">
    <property type="entry name" value="RNA POLYMERASE ECF-TYPE SIGMA FACTO"/>
    <property type="match status" value="1"/>
</dbReference>
<sequence length="309" mass="35355">MKQDIAQNIIEETRMARDAFSTMVDAFSKDLWSYCTYITGSPWDGEDLYQETLLKAFGMLPERWSDLTDQKSYLFRMATNAWFDLCRKRKHEVGRLPEGDISGVPPMDTLELEEALLKVHESLTPKQAAAFLLVDVFRFSAEEAAAIVHTTRGGIYAALQRARQNLKENHSWEVKPLKTKDNETNETIDMYLEAFNTGNLDKLLSLFSSTAHNEAFLGFQEYSKAEMKKGSMRFGLPGHTAKRITLWGRNVIVVITDDGELHDIQVQEVENNQIVVHESYFFRKEFMFAAGKELGVAVQLKKPPVDWRS</sequence>
<dbReference type="SUPFAM" id="SSF88946">
    <property type="entry name" value="Sigma2 domain of RNA polymerase sigma factors"/>
    <property type="match status" value="1"/>
</dbReference>
<evidence type="ECO:0000259" key="8">
    <source>
        <dbReference type="Pfam" id="PF08281"/>
    </source>
</evidence>
<dbReference type="PANTHER" id="PTHR43133:SF8">
    <property type="entry name" value="RNA POLYMERASE SIGMA FACTOR HI_1459-RELATED"/>
    <property type="match status" value="1"/>
</dbReference>
<dbReference type="InterPro" id="IPR032710">
    <property type="entry name" value="NTF2-like_dom_sf"/>
</dbReference>
<protein>
    <submittedName>
        <fullName evidence="9">RNA polymerase</fullName>
    </submittedName>
</protein>
<dbReference type="Pfam" id="PF08281">
    <property type="entry name" value="Sigma70_r4_2"/>
    <property type="match status" value="1"/>
</dbReference>
<gene>
    <name evidence="9" type="ORF">AF331_10970</name>
</gene>
<evidence type="ECO:0000256" key="3">
    <source>
        <dbReference type="ARBA" id="ARBA00023015"/>
    </source>
</evidence>
<feature type="domain" description="RNA polymerase sigma-70 region 2" evidence="7">
    <location>
        <begin position="23"/>
        <end position="90"/>
    </location>
</feature>
<evidence type="ECO:0000256" key="1">
    <source>
        <dbReference type="ARBA" id="ARBA00010641"/>
    </source>
</evidence>
<reference evidence="10" key="1">
    <citation type="submission" date="2015-07" db="EMBL/GenBank/DDBJ databases">
        <title>Fjat-14235 jcm11544.</title>
        <authorList>
            <person name="Liu B."/>
            <person name="Wang J."/>
            <person name="Zhu Y."/>
            <person name="Liu G."/>
            <person name="Chen Q."/>
            <person name="Chen Z."/>
            <person name="Lan J."/>
            <person name="Che J."/>
            <person name="Ge C."/>
            <person name="Shi H."/>
            <person name="Pan Z."/>
            <person name="Liu X."/>
        </authorList>
    </citation>
    <scope>NUCLEOTIDE SEQUENCE [LARGE SCALE GENOMIC DNA]</scope>
    <source>
        <strain evidence="10">JCM 11544</strain>
    </source>
</reference>
<dbReference type="SUPFAM" id="SSF54427">
    <property type="entry name" value="NTF2-like"/>
    <property type="match status" value="1"/>
</dbReference>
<proteinExistence type="inferred from homology"/>
<dbReference type="InterPro" id="IPR014284">
    <property type="entry name" value="RNA_pol_sigma-70_dom"/>
</dbReference>
<dbReference type="OrthoDB" id="2381154at2"/>
<dbReference type="InterPro" id="IPR013325">
    <property type="entry name" value="RNA_pol_sigma_r2"/>
</dbReference>
<dbReference type="GO" id="GO:0016987">
    <property type="term" value="F:sigma factor activity"/>
    <property type="evidence" value="ECO:0007669"/>
    <property type="project" value="UniProtKB-KW"/>
</dbReference>
<dbReference type="RefSeq" id="WP_053428163.1">
    <property type="nucleotide sequence ID" value="NZ_JAUKEF010000003.1"/>
</dbReference>
<comment type="subunit">
    <text evidence="2">Interacts transiently with the RNA polymerase catalytic core formed by RpoA, RpoB, RpoC and RpoZ (2 alpha, 1 beta, 1 beta' and 1 omega subunit) to form the RNA polymerase holoenzyme that can initiate transcription.</text>
</comment>
<dbReference type="NCBIfam" id="TIGR02937">
    <property type="entry name" value="sigma70-ECF"/>
    <property type="match status" value="1"/>
</dbReference>
<keyword evidence="4" id="KW-0731">Sigma factor</keyword>
<dbReference type="Pfam" id="PF04542">
    <property type="entry name" value="Sigma70_r2"/>
    <property type="match status" value="1"/>
</dbReference>
<dbReference type="InterPro" id="IPR007627">
    <property type="entry name" value="RNA_pol_sigma70_r2"/>
</dbReference>
<dbReference type="Gene3D" id="1.10.1740.10">
    <property type="match status" value="1"/>
</dbReference>